<evidence type="ECO:0000313" key="3">
    <source>
        <dbReference type="Proteomes" id="UP001569963"/>
    </source>
</evidence>
<dbReference type="Proteomes" id="UP001569963">
    <property type="component" value="Unassembled WGS sequence"/>
</dbReference>
<organism evidence="2 3">
    <name type="scientific">Actinomadura monticuli</name>
    <dbReference type="NCBI Taxonomy" id="3097367"/>
    <lineage>
        <taxon>Bacteria</taxon>
        <taxon>Bacillati</taxon>
        <taxon>Actinomycetota</taxon>
        <taxon>Actinomycetes</taxon>
        <taxon>Streptosporangiales</taxon>
        <taxon>Thermomonosporaceae</taxon>
        <taxon>Actinomadura</taxon>
    </lineage>
</organism>
<protein>
    <submittedName>
        <fullName evidence="2">Uncharacterized protein</fullName>
    </submittedName>
</protein>
<proteinExistence type="predicted"/>
<accession>A0ABV4QFX5</accession>
<evidence type="ECO:0000256" key="1">
    <source>
        <dbReference type="SAM" id="MobiDB-lite"/>
    </source>
</evidence>
<dbReference type="RefSeq" id="WP_371951587.1">
    <property type="nucleotide sequence ID" value="NZ_JAXCEI010000009.1"/>
</dbReference>
<feature type="region of interest" description="Disordered" evidence="1">
    <location>
        <begin position="382"/>
        <end position="402"/>
    </location>
</feature>
<sequence length="402" mass="42858">MTVEWSIGPFGLDGEKGATLSGLRTVLMVVHHLTAATRLADVAPLVERDRRVQTVYTVAPASAVGAGTARHLAASGALVVPFAQAAQTRFDLAVAAGDGGLERLHAPVLVLQHGMGPGKLARRWDGTGPEAARPVAGMRREAIVAGGRVIPSVLGLAHRDHRRTLARVCPEALPVARIVGDLAFDRLLQGMPLRERYRAALGVDGRQLVVVSSTWGPEALLGRNRDLVRRLAAELPADGYRIVLAVHPVTWGFHGFRQLRAWFDDCLRLGVGLLPFEEGWRAALAAADLVVGDHGSVSAYAAGAGIPLLLGAFPASDVVPRSLSDLLGRRVPHLAPDRPLLQQVRDAIGAPVAKDLRGRLTSEPGRAAVLLRREMYRLMRVDEPAEPPVTDPPPLPDLVGAP</sequence>
<reference evidence="2 3" key="1">
    <citation type="submission" date="2023-11" db="EMBL/GenBank/DDBJ databases">
        <title>Actinomadura monticuli sp. nov., isolated from volcanic ash.</title>
        <authorList>
            <person name="Lee S.D."/>
            <person name="Yang H."/>
            <person name="Kim I.S."/>
        </authorList>
    </citation>
    <scope>NUCLEOTIDE SEQUENCE [LARGE SCALE GENOMIC DNA]</scope>
    <source>
        <strain evidence="2 3">DLS-62</strain>
    </source>
</reference>
<feature type="compositionally biased region" description="Pro residues" evidence="1">
    <location>
        <begin position="386"/>
        <end position="396"/>
    </location>
</feature>
<name>A0ABV4QFX5_9ACTN</name>
<comment type="caution">
    <text evidence="2">The sequence shown here is derived from an EMBL/GenBank/DDBJ whole genome shotgun (WGS) entry which is preliminary data.</text>
</comment>
<dbReference type="EMBL" id="JAXCEI010000009">
    <property type="protein sequence ID" value="MFA1541429.1"/>
    <property type="molecule type" value="Genomic_DNA"/>
</dbReference>
<keyword evidence="3" id="KW-1185">Reference proteome</keyword>
<gene>
    <name evidence="2" type="ORF">SM611_21085</name>
</gene>
<evidence type="ECO:0000313" key="2">
    <source>
        <dbReference type="EMBL" id="MFA1541429.1"/>
    </source>
</evidence>
<dbReference type="SUPFAM" id="SSF53756">
    <property type="entry name" value="UDP-Glycosyltransferase/glycogen phosphorylase"/>
    <property type="match status" value="1"/>
</dbReference>